<dbReference type="InterPro" id="IPR036513">
    <property type="entry name" value="STAS_dom_sf"/>
</dbReference>
<name>A0A373FQ19_COMTE</name>
<evidence type="ECO:0000259" key="2">
    <source>
        <dbReference type="Pfam" id="PF13466"/>
    </source>
</evidence>
<dbReference type="AlphaFoldDB" id="A0A373FQ19"/>
<evidence type="ECO:0000256" key="1">
    <source>
        <dbReference type="SAM" id="MobiDB-lite"/>
    </source>
</evidence>
<protein>
    <submittedName>
        <fullName evidence="3">STAS domain-containing protein</fullName>
    </submittedName>
</protein>
<keyword evidence="4" id="KW-1185">Reference proteome</keyword>
<proteinExistence type="predicted"/>
<dbReference type="EMBL" id="QURR01000006">
    <property type="protein sequence ID" value="RGE45987.1"/>
    <property type="molecule type" value="Genomic_DNA"/>
</dbReference>
<reference evidence="3 4" key="1">
    <citation type="submission" date="2018-08" db="EMBL/GenBank/DDBJ databases">
        <title>Comamonas testosteroni strain SWCO2.</title>
        <authorList>
            <person name="Jiang N."/>
            <person name="Zhang X.Z."/>
        </authorList>
    </citation>
    <scope>NUCLEOTIDE SEQUENCE [LARGE SCALE GENOMIC DNA]</scope>
    <source>
        <strain evidence="3 4">SWCO2</strain>
    </source>
</reference>
<sequence>MAKEENKSGGLLSKVARFVRHPTVNWSDLDQIGQDSEESQYSKQALKEMLERKRQNDFVRKREFENLRKLRQAQLAQSSRPAAATGGAVPSGPAPAGTSFMQTMQSGDPGERADTLKKIDEIEAQMAQQWWRGKQAADAATMPLQLPENGNVLPSSFRAPPPGSIPPVLSDALPSDLKLPGGAQPALVSGTGIPGLPSMRGDTDFSPGFAPTEVSAPASASMVPPSFTRYEHDPLLEEPAIVFANGDAEGAQASLKALIARRAQDVPSQLPLWLALLDLYRAAGWQDRFDDAGMDFASRFGRSAPQWFAMPQQAGQLRDTASDTAAVVGFRWQAPVQLGESSLKALQASKARSQGPWTMDWSALEEIEPGALTALLAAVQQWSNEKGELIFAGHERLLSVMGKHCPSGQSSVAQDWWHLRLALQRLMHLQDDFELTALDYCVTYEVSPPSWVDPVSNYRVDGQRAEVDRATALQGPESVSLDVLWRERAPRFALQGVIEGDALPWLAEVQSKAKLGEAVAIDCSRLVRMDFAAAGSVLNWAAEMQSLGHVLQFSQLHQLVAVFFNVVGIQEHAQVIPRRD</sequence>
<evidence type="ECO:0000313" key="4">
    <source>
        <dbReference type="Proteomes" id="UP000261948"/>
    </source>
</evidence>
<feature type="region of interest" description="Disordered" evidence="1">
    <location>
        <begin position="73"/>
        <end position="112"/>
    </location>
</feature>
<dbReference type="SUPFAM" id="SSF52091">
    <property type="entry name" value="SpoIIaa-like"/>
    <property type="match status" value="1"/>
</dbReference>
<feature type="domain" description="MlaB-like STAS" evidence="2">
    <location>
        <begin position="495"/>
        <end position="570"/>
    </location>
</feature>
<gene>
    <name evidence="3" type="ORF">DZC30_06425</name>
</gene>
<feature type="compositionally biased region" description="Low complexity" evidence="1">
    <location>
        <begin position="81"/>
        <end position="99"/>
    </location>
</feature>
<evidence type="ECO:0000313" key="3">
    <source>
        <dbReference type="EMBL" id="RGE45987.1"/>
    </source>
</evidence>
<organism evidence="3 4">
    <name type="scientific">Comamonas testosteroni</name>
    <name type="common">Pseudomonas testosteroni</name>
    <dbReference type="NCBI Taxonomy" id="285"/>
    <lineage>
        <taxon>Bacteria</taxon>
        <taxon>Pseudomonadati</taxon>
        <taxon>Pseudomonadota</taxon>
        <taxon>Betaproteobacteria</taxon>
        <taxon>Burkholderiales</taxon>
        <taxon>Comamonadaceae</taxon>
        <taxon>Comamonas</taxon>
    </lineage>
</organism>
<dbReference type="OrthoDB" id="5298269at2"/>
<dbReference type="Pfam" id="PF13466">
    <property type="entry name" value="STAS_2"/>
    <property type="match status" value="1"/>
</dbReference>
<accession>A0A373FQ19</accession>
<dbReference type="InterPro" id="IPR058548">
    <property type="entry name" value="MlaB-like_STAS"/>
</dbReference>
<dbReference type="Proteomes" id="UP000261948">
    <property type="component" value="Unassembled WGS sequence"/>
</dbReference>
<comment type="caution">
    <text evidence="3">The sequence shown here is derived from an EMBL/GenBank/DDBJ whole genome shotgun (WGS) entry which is preliminary data.</text>
</comment>